<keyword evidence="2" id="KW-1185">Reference proteome</keyword>
<name>A0A4S4BYA5_9BACI</name>
<sequence length="82" mass="8832">MNFYINQTICINYLRVDAVSNSSVLQIGSAGIIKPLSNLYNTGGFTEPAPQIETEAPSGVVSEEEAEESFVPLTSPAIPPFR</sequence>
<proteinExistence type="predicted"/>
<organism evidence="1 2">
    <name type="scientific">Metabacillus sediminilitoris</name>
    <dbReference type="NCBI Taxonomy" id="2567941"/>
    <lineage>
        <taxon>Bacteria</taxon>
        <taxon>Bacillati</taxon>
        <taxon>Bacillota</taxon>
        <taxon>Bacilli</taxon>
        <taxon>Bacillales</taxon>
        <taxon>Bacillaceae</taxon>
        <taxon>Metabacillus</taxon>
    </lineage>
</organism>
<evidence type="ECO:0000313" key="2">
    <source>
        <dbReference type="Proteomes" id="UP000310334"/>
    </source>
</evidence>
<protein>
    <submittedName>
        <fullName evidence="1">Spore gernimation protein GerPB</fullName>
    </submittedName>
</protein>
<reference evidence="1 2" key="1">
    <citation type="submission" date="2019-04" db="EMBL/GenBank/DDBJ databases">
        <title>Bacillus sediminilitoris sp. nov., isolated from a tidal flat sediment on the East China Sea.</title>
        <authorList>
            <person name="Wei Y."/>
            <person name="Mao H."/>
            <person name="Fang J."/>
        </authorList>
    </citation>
    <scope>NUCLEOTIDE SEQUENCE [LARGE SCALE GENOMIC DNA]</scope>
    <source>
        <strain evidence="1 2">DSL-17</strain>
    </source>
</reference>
<evidence type="ECO:0000313" key="1">
    <source>
        <dbReference type="EMBL" id="THF80234.1"/>
    </source>
</evidence>
<dbReference type="RefSeq" id="WP_136353848.1">
    <property type="nucleotide sequence ID" value="NZ_CP046266.1"/>
</dbReference>
<comment type="caution">
    <text evidence="1">The sequence shown here is derived from an EMBL/GenBank/DDBJ whole genome shotgun (WGS) entry which is preliminary data.</text>
</comment>
<dbReference type="OrthoDB" id="2971631at2"/>
<dbReference type="AlphaFoldDB" id="A0A4S4BYA5"/>
<dbReference type="InterPro" id="IPR024255">
    <property type="entry name" value="GerPB"/>
</dbReference>
<accession>A0A4S4BYA5</accession>
<dbReference type="Proteomes" id="UP000310334">
    <property type="component" value="Unassembled WGS sequence"/>
</dbReference>
<dbReference type="Pfam" id="PF10803">
    <property type="entry name" value="GerPB"/>
    <property type="match status" value="1"/>
</dbReference>
<dbReference type="EMBL" id="SSNT01000007">
    <property type="protein sequence ID" value="THF80234.1"/>
    <property type="molecule type" value="Genomic_DNA"/>
</dbReference>
<gene>
    <name evidence="1" type="ORF">E6W99_11235</name>
</gene>